<reference evidence="2" key="2">
    <citation type="submission" date="2007-04" db="EMBL/GenBank/DDBJ databases">
        <title>The genome of the human body louse.</title>
        <authorList>
            <consortium name="The Human Body Louse Genome Consortium"/>
            <person name="Kirkness E."/>
            <person name="Walenz B."/>
            <person name="Hass B."/>
            <person name="Bruggner R."/>
            <person name="Strausberg R."/>
        </authorList>
    </citation>
    <scope>NUCLEOTIDE SEQUENCE</scope>
    <source>
        <strain evidence="2">USDA</strain>
    </source>
</reference>
<feature type="coiled-coil region" evidence="1">
    <location>
        <begin position="291"/>
        <end position="332"/>
    </location>
</feature>
<dbReference type="OrthoDB" id="206339at2759"/>
<dbReference type="Proteomes" id="UP000009046">
    <property type="component" value="Unassembled WGS sequence"/>
</dbReference>
<dbReference type="RefSeq" id="XP_002429962.1">
    <property type="nucleotide sequence ID" value="XM_002429917.1"/>
</dbReference>
<dbReference type="GeneID" id="8230672"/>
<keyword evidence="4" id="KW-1185">Reference proteome</keyword>
<gene>
    <name evidence="3" type="primary">8230672</name>
    <name evidence="2" type="ORF">Phum_PHUM457780</name>
</gene>
<dbReference type="eggNOG" id="ENOG502SGHU">
    <property type="taxonomic scope" value="Eukaryota"/>
</dbReference>
<reference evidence="2" key="1">
    <citation type="submission" date="2007-04" db="EMBL/GenBank/DDBJ databases">
        <title>Annotation of Pediculus humanus corporis strain USDA.</title>
        <authorList>
            <person name="Kirkness E."/>
            <person name="Hannick L."/>
            <person name="Hass B."/>
            <person name="Bruggner R."/>
            <person name="Lawson D."/>
            <person name="Bidwell S."/>
            <person name="Joardar V."/>
            <person name="Caler E."/>
            <person name="Walenz B."/>
            <person name="Inman J."/>
            <person name="Schobel S."/>
            <person name="Galinsky K."/>
            <person name="Amedeo P."/>
            <person name="Strausberg R."/>
        </authorList>
    </citation>
    <scope>NUCLEOTIDE SEQUENCE</scope>
    <source>
        <strain evidence="2">USDA</strain>
    </source>
</reference>
<name>E0VV18_PEDHC</name>
<dbReference type="EMBL" id="AAZO01005566">
    <property type="status" value="NOT_ANNOTATED_CDS"/>
    <property type="molecule type" value="Genomic_DNA"/>
</dbReference>
<dbReference type="EMBL" id="DS235800">
    <property type="protein sequence ID" value="EEB17224.1"/>
    <property type="molecule type" value="Genomic_DNA"/>
</dbReference>
<dbReference type="VEuPathDB" id="VectorBase:PHUM457780"/>
<evidence type="ECO:0000313" key="4">
    <source>
        <dbReference type="Proteomes" id="UP000009046"/>
    </source>
</evidence>
<dbReference type="EnsemblMetazoa" id="PHUM457780-RA">
    <property type="protein sequence ID" value="PHUM457780-PA"/>
    <property type="gene ID" value="PHUM457780"/>
</dbReference>
<dbReference type="KEGG" id="phu:Phum_PHUM457780"/>
<dbReference type="CTD" id="8230672"/>
<reference evidence="3" key="3">
    <citation type="submission" date="2021-02" db="UniProtKB">
        <authorList>
            <consortium name="EnsemblMetazoa"/>
        </authorList>
    </citation>
    <scope>IDENTIFICATION</scope>
    <source>
        <strain evidence="3">USDA</strain>
    </source>
</reference>
<dbReference type="AlphaFoldDB" id="E0VV18"/>
<dbReference type="Pfam" id="PF16045">
    <property type="entry name" value="LisH_2"/>
    <property type="match status" value="1"/>
</dbReference>
<keyword evidence="1" id="KW-0175">Coiled coil</keyword>
<dbReference type="InterPro" id="IPR006594">
    <property type="entry name" value="LisH"/>
</dbReference>
<dbReference type="HOGENOM" id="CLU_463301_0_0_1"/>
<organism>
    <name type="scientific">Pediculus humanus subsp. corporis</name>
    <name type="common">Body louse</name>
    <dbReference type="NCBI Taxonomy" id="121224"/>
    <lineage>
        <taxon>Eukaryota</taxon>
        <taxon>Metazoa</taxon>
        <taxon>Ecdysozoa</taxon>
        <taxon>Arthropoda</taxon>
        <taxon>Hexapoda</taxon>
        <taxon>Insecta</taxon>
        <taxon>Pterygota</taxon>
        <taxon>Neoptera</taxon>
        <taxon>Paraneoptera</taxon>
        <taxon>Psocodea</taxon>
        <taxon>Troctomorpha</taxon>
        <taxon>Phthiraptera</taxon>
        <taxon>Anoplura</taxon>
        <taxon>Pediculidae</taxon>
        <taxon>Pediculus</taxon>
    </lineage>
</organism>
<proteinExistence type="predicted"/>
<protein>
    <submittedName>
        <fullName evidence="2 3">Uncharacterized protein</fullName>
    </submittedName>
</protein>
<evidence type="ECO:0000256" key="1">
    <source>
        <dbReference type="SAM" id="Coils"/>
    </source>
</evidence>
<accession>E0VV18</accession>
<evidence type="ECO:0000313" key="2">
    <source>
        <dbReference type="EMBL" id="EEB17224.1"/>
    </source>
</evidence>
<dbReference type="InParanoid" id="E0VV18"/>
<evidence type="ECO:0000313" key="3">
    <source>
        <dbReference type="EnsemblMetazoa" id="PHUM457780-PA"/>
    </source>
</evidence>
<sequence>MPKEPRTTFNTYFLHDMKLNKENSNDEELFNKTQFQQELDKWFSSHGVIADLRSHLRHLMIMSLQNTRIGLKSTERASPKIQAINLLIAEQLLWHKYHYTLSVFTSEVPALNGFSDFSIKSLIDNERKKRKKNMAPEKNNIFMENELDDIFNALGLSTNAYVREKIKNEYFQNSNKSSLLELILQLIFEMFIKLEIHQNLESVTEIELNKMAKKKHRQQIELLTQREMRIQESLRKYENDIFYRLKRAEMNLFKRRERIDEELNEKQKYLSKMVSEWKMKHDEIIEMSKNVLALETENKKLNKVIRELQKENKNLKVKKKKQNQTIKELLNAYQKVFKWNSVLKEQLKKSIDINIRESCQDENINNNDSEHNNSPKDVFMSDYEKISEGDRGNDDDDDDDINEEMTIMNISSDEVICSVKKKLDDLEKESKLVNDNYYKYKNKYVDCILSESDTSLESSIETLNINLKKSNECLLKCDKMSNKNQMEKFSQTEQGNQLENFIFKMEEMETKRKLLFDEVEKDNDDDDDDENNKPHQNLMQILKTPSKRQLENREYFLENRKLLISYEENKNFNVESDCSFRNSNSSEIV</sequence>